<evidence type="ECO:0000256" key="3">
    <source>
        <dbReference type="ARBA" id="ARBA00022692"/>
    </source>
</evidence>
<evidence type="ECO:0000256" key="1">
    <source>
        <dbReference type="ARBA" id="ARBA00004651"/>
    </source>
</evidence>
<feature type="transmembrane region" description="Helical" evidence="6">
    <location>
        <begin position="32"/>
        <end position="49"/>
    </location>
</feature>
<feature type="transmembrane region" description="Helical" evidence="6">
    <location>
        <begin position="93"/>
        <end position="111"/>
    </location>
</feature>
<reference evidence="7" key="1">
    <citation type="submission" date="2022-10" db="EMBL/GenBank/DDBJ databases">
        <title>The complete genomes of actinobacterial strains from the NBC collection.</title>
        <authorList>
            <person name="Joergensen T.S."/>
            <person name="Alvarez Arevalo M."/>
            <person name="Sterndorff E.B."/>
            <person name="Faurdal D."/>
            <person name="Vuksanovic O."/>
            <person name="Mourched A.-S."/>
            <person name="Charusanti P."/>
            <person name="Shaw S."/>
            <person name="Blin K."/>
            <person name="Weber T."/>
        </authorList>
    </citation>
    <scope>NUCLEOTIDE SEQUENCE</scope>
    <source>
        <strain evidence="7">NBC_00060</strain>
    </source>
</reference>
<accession>A0AAU2HBB3</accession>
<name>A0AAU2HBB3_9ACTN</name>
<evidence type="ECO:0000256" key="2">
    <source>
        <dbReference type="ARBA" id="ARBA00022475"/>
    </source>
</evidence>
<keyword evidence="3 6" id="KW-0812">Transmembrane</keyword>
<keyword evidence="4 6" id="KW-1133">Transmembrane helix</keyword>
<gene>
    <name evidence="7" type="ORF">OHV25_33795</name>
</gene>
<comment type="subcellular location">
    <subcellularLocation>
        <location evidence="1">Cell membrane</location>
        <topology evidence="1">Multi-pass membrane protein</topology>
    </subcellularLocation>
</comment>
<keyword evidence="5 6" id="KW-0472">Membrane</keyword>
<evidence type="ECO:0000313" key="7">
    <source>
        <dbReference type="EMBL" id="WTU44205.1"/>
    </source>
</evidence>
<dbReference type="AlphaFoldDB" id="A0AAU2HBB3"/>
<dbReference type="GO" id="GO:0015075">
    <property type="term" value="F:monoatomic ion transmembrane transporter activity"/>
    <property type="evidence" value="ECO:0007669"/>
    <property type="project" value="InterPro"/>
</dbReference>
<sequence length="153" mass="15436">MNGWLWAATVLLAAGFGPVVWAVASGPVGRRVVAQNFGTSAVCLVMLLLAQGYQRPSYTDLSLVLAVLGPVGTLVYARLLADDLSPRPPHTRVLTATAALATTAVVVAVCAATGPGRAMVKLLVTGALLVAGNVIASRAVSGGYQSAEAGSHG</sequence>
<evidence type="ECO:0000256" key="4">
    <source>
        <dbReference type="ARBA" id="ARBA00022989"/>
    </source>
</evidence>
<evidence type="ECO:0000256" key="5">
    <source>
        <dbReference type="ARBA" id="ARBA00023136"/>
    </source>
</evidence>
<dbReference type="EMBL" id="CP108253">
    <property type="protein sequence ID" value="WTU44205.1"/>
    <property type="molecule type" value="Genomic_DNA"/>
</dbReference>
<dbReference type="GO" id="GO:0005886">
    <property type="term" value="C:plasma membrane"/>
    <property type="evidence" value="ECO:0007669"/>
    <property type="project" value="UniProtKB-SubCell"/>
</dbReference>
<protein>
    <submittedName>
        <fullName evidence="7">MrpF/PhaF family protein</fullName>
    </submittedName>
</protein>
<feature type="transmembrane region" description="Helical" evidence="6">
    <location>
        <begin position="61"/>
        <end position="81"/>
    </location>
</feature>
<dbReference type="InterPro" id="IPR007208">
    <property type="entry name" value="MrpF/PhaF-like"/>
</dbReference>
<dbReference type="Pfam" id="PF04066">
    <property type="entry name" value="MrpF_PhaF"/>
    <property type="match status" value="1"/>
</dbReference>
<proteinExistence type="predicted"/>
<organism evidence="7">
    <name type="scientific">Streptomyces sp. NBC_00060</name>
    <dbReference type="NCBI Taxonomy" id="2975636"/>
    <lineage>
        <taxon>Bacteria</taxon>
        <taxon>Bacillati</taxon>
        <taxon>Actinomycetota</taxon>
        <taxon>Actinomycetes</taxon>
        <taxon>Kitasatosporales</taxon>
        <taxon>Streptomycetaceae</taxon>
        <taxon>Streptomyces</taxon>
    </lineage>
</organism>
<keyword evidence="2" id="KW-1003">Cell membrane</keyword>
<evidence type="ECO:0000256" key="6">
    <source>
        <dbReference type="SAM" id="Phobius"/>
    </source>
</evidence>